<dbReference type="AlphaFoldDB" id="A0A1V2IAA0"/>
<proteinExistence type="predicted"/>
<feature type="domain" description="Glyoxalase-like" evidence="1">
    <location>
        <begin position="20"/>
        <end position="125"/>
    </location>
</feature>
<keyword evidence="3" id="KW-1185">Reference proteome</keyword>
<dbReference type="SUPFAM" id="SSF54593">
    <property type="entry name" value="Glyoxalase/Bleomycin resistance protein/Dihydroxybiphenyl dioxygenase"/>
    <property type="match status" value="1"/>
</dbReference>
<comment type="caution">
    <text evidence="2">The sequence shown here is derived from an EMBL/GenBank/DDBJ whole genome shotgun (WGS) entry which is preliminary data.</text>
</comment>
<accession>A0A1V2IAA0</accession>
<organism evidence="2 3">
    <name type="scientific">Pseudofrankia asymbiotica</name>
    <dbReference type="NCBI Taxonomy" id="1834516"/>
    <lineage>
        <taxon>Bacteria</taxon>
        <taxon>Bacillati</taxon>
        <taxon>Actinomycetota</taxon>
        <taxon>Actinomycetes</taxon>
        <taxon>Frankiales</taxon>
        <taxon>Frankiaceae</taxon>
        <taxon>Pseudofrankia</taxon>
    </lineage>
</organism>
<evidence type="ECO:0000313" key="2">
    <source>
        <dbReference type="EMBL" id="ONH28400.1"/>
    </source>
</evidence>
<dbReference type="EMBL" id="MOMC01000040">
    <property type="protein sequence ID" value="ONH28400.1"/>
    <property type="molecule type" value="Genomic_DNA"/>
</dbReference>
<dbReference type="STRING" id="1834516.BL253_19605"/>
<dbReference type="PANTHER" id="PTHR35908:SF1">
    <property type="entry name" value="CONSERVED PROTEIN"/>
    <property type="match status" value="1"/>
</dbReference>
<dbReference type="PANTHER" id="PTHR35908">
    <property type="entry name" value="HYPOTHETICAL FUSION PROTEIN"/>
    <property type="match status" value="1"/>
</dbReference>
<evidence type="ECO:0000313" key="3">
    <source>
        <dbReference type="Proteomes" id="UP000188929"/>
    </source>
</evidence>
<dbReference type="RefSeq" id="WP_076818639.1">
    <property type="nucleotide sequence ID" value="NZ_MOMC01000040.1"/>
</dbReference>
<reference evidence="3" key="1">
    <citation type="submission" date="2016-10" db="EMBL/GenBank/DDBJ databases">
        <title>Frankia sp. NRRL B-16386 Genome sequencing.</title>
        <authorList>
            <person name="Ghodhbane-Gtari F."/>
            <person name="Swanson E."/>
            <person name="Gueddou A."/>
            <person name="Hezbri K."/>
            <person name="Ktari K."/>
            <person name="Nouioui I."/>
            <person name="Morris K."/>
            <person name="Simpson S."/>
            <person name="Abebe-Akele F."/>
            <person name="Thomas K."/>
            <person name="Gtari M."/>
            <person name="Tisa L.S."/>
        </authorList>
    </citation>
    <scope>NUCLEOTIDE SEQUENCE [LARGE SCALE GENOMIC DNA]</scope>
    <source>
        <strain evidence="3">NRRL B-16386</strain>
    </source>
</reference>
<dbReference type="Pfam" id="PF18029">
    <property type="entry name" value="Glyoxalase_6"/>
    <property type="match status" value="1"/>
</dbReference>
<evidence type="ECO:0000259" key="1">
    <source>
        <dbReference type="Pfam" id="PF18029"/>
    </source>
</evidence>
<dbReference type="OrthoDB" id="3212826at2"/>
<gene>
    <name evidence="2" type="ORF">BL253_19605</name>
</gene>
<name>A0A1V2IAA0_9ACTN</name>
<dbReference type="Gene3D" id="3.10.180.10">
    <property type="entry name" value="2,3-Dihydroxybiphenyl 1,2-Dioxygenase, domain 1"/>
    <property type="match status" value="1"/>
</dbReference>
<dbReference type="InterPro" id="IPR041581">
    <property type="entry name" value="Glyoxalase_6"/>
</dbReference>
<dbReference type="Proteomes" id="UP000188929">
    <property type="component" value="Unassembled WGS sequence"/>
</dbReference>
<protein>
    <submittedName>
        <fullName evidence="2">Glyoxalase</fullName>
    </submittedName>
</protein>
<dbReference type="InterPro" id="IPR029068">
    <property type="entry name" value="Glyas_Bleomycin-R_OHBP_Dase"/>
</dbReference>
<sequence>MRHHARVARFETHGLRVARVGVDCVDVDRMIRFWSRALGYEVTLRGAETAELRHPASAGPKLLLRQVRKLGPARNRLQLDLYAVDAERVASWLATLGARRVRRLEAVGEAGYLLADPEGNEFRVITAGPAAFTRPFA</sequence>
<dbReference type="CDD" id="cd06587">
    <property type="entry name" value="VOC"/>
    <property type="match status" value="1"/>
</dbReference>